<organism evidence="5 6">
    <name type="scientific">Cerrena zonata</name>
    <dbReference type="NCBI Taxonomy" id="2478898"/>
    <lineage>
        <taxon>Eukaryota</taxon>
        <taxon>Fungi</taxon>
        <taxon>Dikarya</taxon>
        <taxon>Basidiomycota</taxon>
        <taxon>Agaricomycotina</taxon>
        <taxon>Agaricomycetes</taxon>
        <taxon>Polyporales</taxon>
        <taxon>Cerrenaceae</taxon>
        <taxon>Cerrena</taxon>
    </lineage>
</organism>
<evidence type="ECO:0000256" key="3">
    <source>
        <dbReference type="ARBA" id="ARBA00023002"/>
    </source>
</evidence>
<sequence length="313" mass="34480">MVQIQKVWFVTGTSSGFGKRLVASVLNRGDRVIATARSLENIQFLRSLPGANPSTLRLMKLDIADNVETIQQVVDDAFSVWGRIDVLVNNAGYGLKATIEEGGSLAAMTQFQTNVFGVINVTNAIIPRMRERRSGTIVIVGSRSGWNPAMPPVGEKPIIHNMSNFGTLNITISGFYSASKAAIHAIGETYSTELAPFSIRVTVVIPGSFRTEKVLGQPMTIHKHVPEYDELRANAAQKFAALAGNERGDPVKAMELLVDVVRGEGKAYGKEWPMWLFMGKDAYRDVKNKCDRVLKTLDAWEDVATDLEFDNLY</sequence>
<keyword evidence="2" id="KW-0521">NADP</keyword>
<protein>
    <recommendedName>
        <fullName evidence="7">NAD-P-binding protein</fullName>
    </recommendedName>
</protein>
<dbReference type="Proteomes" id="UP001385951">
    <property type="component" value="Unassembled WGS sequence"/>
</dbReference>
<dbReference type="PRINTS" id="PR00080">
    <property type="entry name" value="SDRFAMILY"/>
</dbReference>
<keyword evidence="3" id="KW-0560">Oxidoreductase</keyword>
<dbReference type="InterPro" id="IPR020904">
    <property type="entry name" value="Sc_DH/Rdtase_CS"/>
</dbReference>
<dbReference type="Pfam" id="PF00106">
    <property type="entry name" value="adh_short"/>
    <property type="match status" value="2"/>
</dbReference>
<proteinExistence type="inferred from homology"/>
<evidence type="ECO:0000256" key="1">
    <source>
        <dbReference type="ARBA" id="ARBA00006484"/>
    </source>
</evidence>
<dbReference type="EMBL" id="JASBNA010000001">
    <property type="protein sequence ID" value="KAK7696082.1"/>
    <property type="molecule type" value="Genomic_DNA"/>
</dbReference>
<name>A0AAW0GTP7_9APHY</name>
<comment type="caution">
    <text evidence="5">The sequence shown here is derived from an EMBL/GenBank/DDBJ whole genome shotgun (WGS) entry which is preliminary data.</text>
</comment>
<evidence type="ECO:0000313" key="5">
    <source>
        <dbReference type="EMBL" id="KAK7696082.1"/>
    </source>
</evidence>
<evidence type="ECO:0000256" key="4">
    <source>
        <dbReference type="RuleBase" id="RU000363"/>
    </source>
</evidence>
<dbReference type="Gene3D" id="3.40.50.720">
    <property type="entry name" value="NAD(P)-binding Rossmann-like Domain"/>
    <property type="match status" value="1"/>
</dbReference>
<dbReference type="GO" id="GO:0016491">
    <property type="term" value="F:oxidoreductase activity"/>
    <property type="evidence" value="ECO:0007669"/>
    <property type="project" value="UniProtKB-KW"/>
</dbReference>
<dbReference type="SUPFAM" id="SSF51735">
    <property type="entry name" value="NAD(P)-binding Rossmann-fold domains"/>
    <property type="match status" value="1"/>
</dbReference>
<evidence type="ECO:0000313" key="6">
    <source>
        <dbReference type="Proteomes" id="UP001385951"/>
    </source>
</evidence>
<dbReference type="InterPro" id="IPR051911">
    <property type="entry name" value="SDR_oxidoreductase"/>
</dbReference>
<dbReference type="PANTHER" id="PTHR43976">
    <property type="entry name" value="SHORT CHAIN DEHYDROGENASE"/>
    <property type="match status" value="1"/>
</dbReference>
<dbReference type="InterPro" id="IPR002347">
    <property type="entry name" value="SDR_fam"/>
</dbReference>
<reference evidence="5 6" key="1">
    <citation type="submission" date="2022-09" db="EMBL/GenBank/DDBJ databases">
        <authorList>
            <person name="Palmer J.M."/>
        </authorList>
    </citation>
    <scope>NUCLEOTIDE SEQUENCE [LARGE SCALE GENOMIC DNA]</scope>
    <source>
        <strain evidence="5 6">DSM 7382</strain>
    </source>
</reference>
<comment type="similarity">
    <text evidence="1 4">Belongs to the short-chain dehydrogenases/reductases (SDR) family.</text>
</comment>
<dbReference type="InterPro" id="IPR036291">
    <property type="entry name" value="NAD(P)-bd_dom_sf"/>
</dbReference>
<dbReference type="CDD" id="cd05374">
    <property type="entry name" value="17beta-HSD-like_SDR_c"/>
    <property type="match status" value="1"/>
</dbReference>
<accession>A0AAW0GTP7</accession>
<keyword evidence="6" id="KW-1185">Reference proteome</keyword>
<dbReference type="PANTHER" id="PTHR43976:SF16">
    <property type="entry name" value="SHORT-CHAIN DEHYDROGENASE_REDUCTASE FAMILY PROTEIN"/>
    <property type="match status" value="1"/>
</dbReference>
<dbReference type="AlphaFoldDB" id="A0AAW0GTP7"/>
<gene>
    <name evidence="5" type="ORF">QCA50_000724</name>
</gene>
<dbReference type="PROSITE" id="PS00061">
    <property type="entry name" value="ADH_SHORT"/>
    <property type="match status" value="1"/>
</dbReference>
<dbReference type="PRINTS" id="PR00081">
    <property type="entry name" value="GDHRDH"/>
</dbReference>
<evidence type="ECO:0000256" key="2">
    <source>
        <dbReference type="ARBA" id="ARBA00022857"/>
    </source>
</evidence>
<evidence type="ECO:0008006" key="7">
    <source>
        <dbReference type="Google" id="ProtNLM"/>
    </source>
</evidence>